<dbReference type="InterPro" id="IPR027417">
    <property type="entry name" value="P-loop_NTPase"/>
</dbReference>
<keyword evidence="4" id="KW-1185">Reference proteome</keyword>
<keyword evidence="1" id="KW-0677">Repeat</keyword>
<name>A0ABR4HLC4_9EURO</name>
<evidence type="ECO:0000256" key="1">
    <source>
        <dbReference type="ARBA" id="ARBA00022737"/>
    </source>
</evidence>
<dbReference type="PROSITE" id="PS50837">
    <property type="entry name" value="NACHT"/>
    <property type="match status" value="1"/>
</dbReference>
<organism evidence="3 4">
    <name type="scientific">Aspergillus granulosus</name>
    <dbReference type="NCBI Taxonomy" id="176169"/>
    <lineage>
        <taxon>Eukaryota</taxon>
        <taxon>Fungi</taxon>
        <taxon>Dikarya</taxon>
        <taxon>Ascomycota</taxon>
        <taxon>Pezizomycotina</taxon>
        <taxon>Eurotiomycetes</taxon>
        <taxon>Eurotiomycetidae</taxon>
        <taxon>Eurotiales</taxon>
        <taxon>Aspergillaceae</taxon>
        <taxon>Aspergillus</taxon>
        <taxon>Aspergillus subgen. Nidulantes</taxon>
    </lineage>
</organism>
<feature type="domain" description="NACHT" evidence="2">
    <location>
        <begin position="365"/>
        <end position="513"/>
    </location>
</feature>
<dbReference type="PANTHER" id="PTHR10039">
    <property type="entry name" value="AMELOGENIN"/>
    <property type="match status" value="1"/>
</dbReference>
<dbReference type="InterPro" id="IPR035994">
    <property type="entry name" value="Nucleoside_phosphorylase_sf"/>
</dbReference>
<comment type="caution">
    <text evidence="3">The sequence shown here is derived from an EMBL/GenBank/DDBJ whole genome shotgun (WGS) entry which is preliminary data.</text>
</comment>
<dbReference type="Gene3D" id="3.40.50.1580">
    <property type="entry name" value="Nucleoside phosphorylase domain"/>
    <property type="match status" value="1"/>
</dbReference>
<gene>
    <name evidence="3" type="ORF">BJX63DRAFT_387804</name>
</gene>
<dbReference type="InterPro" id="IPR007111">
    <property type="entry name" value="NACHT_NTPase"/>
</dbReference>
<sequence>MATLDPSLYTVAWIAPLEIEVQAALHMLDRIHSGRFPVSPGDKYVYHAGEICGHNVIIATFAAGQPYGTNSATSLASHVRHYFPNLWFGLLVGVAAGLPNFKFSPPRDIRLGDVIVALPDGKYPAILPYGLGKQISANEFELLRYGHSLPQTEYIVGSAIGKIKASEQEANILLGYYKHVTQKAPKFSDPGQDKDILYLAKDNMSVPRQHRPDGERTRVWYGSIGSGDRLLKSSQDRDELRDKYHVIGLEMEAAGVLNEIPVGNIRGVCDYGDEWKNKDWQPYAAVMAAAYAKAVLSEIPPKASARLMAFKSDEDRSCLRDLQFTNPDDNRRRIEETKGGFFKGSFRWILDNAEYREWYNHQHSQILWIKGDAGKGKTMLIIGIIQELQQRIKSGSLDLLAYFLCQGTDERLNSATAALRGLIYMLIIQQPHLIIHLRKRYDLEGKKPFETGNAFYAFSAVFESMIQDIKQAPVYLLVDALDECKVGLSDMLSLISRTMSIQSAHLKWIVSSRNVRLVEQGLNLDDGRGKLSLELNAHHISLAIEKFIDHQVSRLDILKGDQSLRQRVKDQLYQKSDGTFLWVALVVNELGKCQLEEEVLDAMEHIPTDLPKLYDQMIEQIDQLKGRRRDVCLSILSMVVFAYRPLHLLEMCRVMNRDNVRDVENAVAMCGSFLTIRDKYIYLIHQSAKDHLDKIHTNTSILKDPSVVHYEIYSQSLQVLSTKLRRNIYCLDDPGVSASEIAASRPNPDPLFDLRYSCMYWLDHFLEVDCECVDMIKSAQNISDFFREHLLHWLESLSLIGEIRHGILTLRKLVHQQQVRQVMYCLTKPILIHQSKS</sequence>
<accession>A0ABR4HLC4</accession>
<dbReference type="Pfam" id="PF24883">
    <property type="entry name" value="NPHP3_N"/>
    <property type="match status" value="1"/>
</dbReference>
<dbReference type="InterPro" id="IPR056884">
    <property type="entry name" value="NPHP3-like_N"/>
</dbReference>
<dbReference type="PANTHER" id="PTHR10039:SF14">
    <property type="entry name" value="NACHT DOMAIN-CONTAINING PROTEIN"/>
    <property type="match status" value="1"/>
</dbReference>
<dbReference type="Gene3D" id="3.40.50.300">
    <property type="entry name" value="P-loop containing nucleotide triphosphate hydrolases"/>
    <property type="match status" value="1"/>
</dbReference>
<proteinExistence type="predicted"/>
<dbReference type="SUPFAM" id="SSF52540">
    <property type="entry name" value="P-loop containing nucleoside triphosphate hydrolases"/>
    <property type="match status" value="1"/>
</dbReference>
<reference evidence="3 4" key="1">
    <citation type="submission" date="2024-07" db="EMBL/GenBank/DDBJ databases">
        <title>Section-level genome sequencing and comparative genomics of Aspergillus sections Usti and Cavernicolus.</title>
        <authorList>
            <consortium name="Lawrence Berkeley National Laboratory"/>
            <person name="Nybo J.L."/>
            <person name="Vesth T.C."/>
            <person name="Theobald S."/>
            <person name="Frisvad J.C."/>
            <person name="Larsen T.O."/>
            <person name="Kjaerboelling I."/>
            <person name="Rothschild-Mancinelli K."/>
            <person name="Lyhne E.K."/>
            <person name="Kogle M.E."/>
            <person name="Barry K."/>
            <person name="Clum A."/>
            <person name="Na H."/>
            <person name="Ledsgaard L."/>
            <person name="Lin J."/>
            <person name="Lipzen A."/>
            <person name="Kuo A."/>
            <person name="Riley R."/>
            <person name="Mondo S."/>
            <person name="Labutti K."/>
            <person name="Haridas S."/>
            <person name="Pangalinan J."/>
            <person name="Salamov A.A."/>
            <person name="Simmons B.A."/>
            <person name="Magnuson J.K."/>
            <person name="Chen J."/>
            <person name="Drula E."/>
            <person name="Henrissat B."/>
            <person name="Wiebenga A."/>
            <person name="Lubbers R.J."/>
            <person name="Gomes A.C."/>
            <person name="Makela M.R."/>
            <person name="Stajich J."/>
            <person name="Grigoriev I.V."/>
            <person name="Mortensen U.H."/>
            <person name="De Vries R.P."/>
            <person name="Baker S.E."/>
            <person name="Andersen M.R."/>
        </authorList>
    </citation>
    <scope>NUCLEOTIDE SEQUENCE [LARGE SCALE GENOMIC DNA]</scope>
    <source>
        <strain evidence="3 4">CBS 588.65</strain>
    </source>
</reference>
<protein>
    <recommendedName>
        <fullName evidence="2">NACHT domain-containing protein</fullName>
    </recommendedName>
</protein>
<evidence type="ECO:0000313" key="3">
    <source>
        <dbReference type="EMBL" id="KAL2816277.1"/>
    </source>
</evidence>
<dbReference type="EMBL" id="JBFXLT010000023">
    <property type="protein sequence ID" value="KAL2816277.1"/>
    <property type="molecule type" value="Genomic_DNA"/>
</dbReference>
<evidence type="ECO:0000259" key="2">
    <source>
        <dbReference type="PROSITE" id="PS50837"/>
    </source>
</evidence>
<dbReference type="SUPFAM" id="SSF53167">
    <property type="entry name" value="Purine and uridine phosphorylases"/>
    <property type="match status" value="1"/>
</dbReference>
<evidence type="ECO:0000313" key="4">
    <source>
        <dbReference type="Proteomes" id="UP001610334"/>
    </source>
</evidence>
<dbReference type="Proteomes" id="UP001610334">
    <property type="component" value="Unassembled WGS sequence"/>
</dbReference>